<dbReference type="GO" id="GO:0061630">
    <property type="term" value="F:ubiquitin protein ligase activity"/>
    <property type="evidence" value="ECO:0007669"/>
    <property type="project" value="TreeGrafter"/>
</dbReference>
<dbReference type="OrthoDB" id="192247at2759"/>
<evidence type="ECO:0000256" key="1">
    <source>
        <dbReference type="ARBA" id="ARBA00004496"/>
    </source>
</evidence>
<feature type="compositionally biased region" description="Polar residues" evidence="7">
    <location>
        <begin position="668"/>
        <end position="677"/>
    </location>
</feature>
<evidence type="ECO:0000256" key="5">
    <source>
        <dbReference type="ARBA" id="ARBA00022833"/>
    </source>
</evidence>
<keyword evidence="5" id="KW-0862">Zinc</keyword>
<keyword evidence="4 6" id="KW-0863">Zinc-finger</keyword>
<dbReference type="InterPro" id="IPR008974">
    <property type="entry name" value="TRAF-like"/>
</dbReference>
<comment type="subcellular location">
    <subcellularLocation>
        <location evidence="1">Cytoplasm</location>
    </subcellularLocation>
</comment>
<dbReference type="InterPro" id="IPR000315">
    <property type="entry name" value="Znf_B-box"/>
</dbReference>
<keyword evidence="3" id="KW-0479">Metal-binding</keyword>
<dbReference type="CDD" id="cd16619">
    <property type="entry name" value="mRING-HC-C4C4_TRIM37_C-VIII"/>
    <property type="match status" value="1"/>
</dbReference>
<proteinExistence type="predicted"/>
<dbReference type="SMART" id="SM00502">
    <property type="entry name" value="BBC"/>
    <property type="match status" value="1"/>
</dbReference>
<dbReference type="CDD" id="cd03773">
    <property type="entry name" value="MATH_TRIM37"/>
    <property type="match status" value="1"/>
</dbReference>
<evidence type="ECO:0000256" key="4">
    <source>
        <dbReference type="ARBA" id="ARBA00022771"/>
    </source>
</evidence>
<dbReference type="PROSITE" id="PS50119">
    <property type="entry name" value="ZF_BBOX"/>
    <property type="match status" value="1"/>
</dbReference>
<dbReference type="GO" id="GO:0005164">
    <property type="term" value="F:tumor necrosis factor receptor binding"/>
    <property type="evidence" value="ECO:0007669"/>
    <property type="project" value="TreeGrafter"/>
</dbReference>
<feature type="region of interest" description="Disordered" evidence="7">
    <location>
        <begin position="620"/>
        <end position="695"/>
    </location>
</feature>
<dbReference type="GO" id="GO:0031625">
    <property type="term" value="F:ubiquitin protein ligase binding"/>
    <property type="evidence" value="ECO:0007669"/>
    <property type="project" value="TreeGrafter"/>
</dbReference>
<sequence length="695" mass="78216">MECYNTNSECTLSEVFRCFICMEKLRDAHLCPHCSKLCCYVCIRRWLTEQRSQCPHCRASLHLHELVNCRWVEEVTQQLDSLQSVTVMTSGKTGSGEADMGDQCPLHREKLSVYCWTCRGCICHRCALWGGTHSGHAFKPLDDVYDQHVTRIKDEVAQLRRRLLELVSIVQEVERNVESVRSAKDERVREIRNAVELMITRLDSQLKTKLLTLMGQKDSLTQETEQLEHLLHEVEHQLHTSTRSELISKSNELSRMINTMRKKPMTSFVTAPVPADFHSEIVPSYDTATFVMAAFSRLQSKSDPVYSDPLPCNGLCWRLKVYPEGNGAVRGNYLSVFLELTAGYPETSKYEYRVEMIHQSSRDPSKNIVREFASDFEVGECWGYNRFFRLDLLASEGYLNIETDSLVLRFQVRSPTYYQRCRDQQWYINQLQAAQHQYLSQINESKERLATEMLKSTSTNTNNINDSTSSLCLNDSPCSAGVMEPIPSTSKAVEPIQSMSASFPKFIEHVTVATNEFPDMAKNCDISENQFPCTSKVPSGNNSICSSTSDSSIQTQVSGQKSHGNSSCHSTTEDTQHHHLLGVGVSISSPNLLNSVVSLMLVTSSSESDLSEPEHLVEEYEARTNDIEMGREETEMNREENSNDENEGEASGRMSGGDCGNVSCDSYECQNPESGNTVAEKDGDNAPILDTPNSA</sequence>
<dbReference type="SUPFAM" id="SSF57845">
    <property type="entry name" value="B-box zinc-binding domain"/>
    <property type="match status" value="1"/>
</dbReference>
<evidence type="ECO:0008006" key="13">
    <source>
        <dbReference type="Google" id="ProtNLM"/>
    </source>
</evidence>
<dbReference type="SMART" id="SM00336">
    <property type="entry name" value="BBOX"/>
    <property type="match status" value="1"/>
</dbReference>
<dbReference type="PROSITE" id="PS50144">
    <property type="entry name" value="MATH"/>
    <property type="match status" value="1"/>
</dbReference>
<reference evidence="11" key="1">
    <citation type="submission" date="2022-01" db="EMBL/GenBank/DDBJ databases">
        <authorList>
            <person name="King R."/>
        </authorList>
    </citation>
    <scope>NUCLEOTIDE SEQUENCE</scope>
</reference>
<evidence type="ECO:0000259" key="10">
    <source>
        <dbReference type="PROSITE" id="PS50144"/>
    </source>
</evidence>
<dbReference type="SUPFAM" id="SSF49599">
    <property type="entry name" value="TRAF domain-like"/>
    <property type="match status" value="1"/>
</dbReference>
<dbReference type="GO" id="GO:0070842">
    <property type="term" value="P:aggresome assembly"/>
    <property type="evidence" value="ECO:0007669"/>
    <property type="project" value="TreeGrafter"/>
</dbReference>
<dbReference type="Proteomes" id="UP001153737">
    <property type="component" value="Chromosome 10"/>
</dbReference>
<feature type="region of interest" description="Disordered" evidence="7">
    <location>
        <begin position="536"/>
        <end position="573"/>
    </location>
</feature>
<dbReference type="Gene3D" id="2.60.210.10">
    <property type="entry name" value="Apoptosis, Tumor Necrosis Factor Receptor Associated Protein 2, Chain A"/>
    <property type="match status" value="1"/>
</dbReference>
<keyword evidence="12" id="KW-1185">Reference proteome</keyword>
<evidence type="ECO:0000313" key="12">
    <source>
        <dbReference type="Proteomes" id="UP001153737"/>
    </source>
</evidence>
<dbReference type="InterPro" id="IPR013083">
    <property type="entry name" value="Znf_RING/FYVE/PHD"/>
</dbReference>
<dbReference type="Gene3D" id="3.30.160.60">
    <property type="entry name" value="Classic Zinc Finger"/>
    <property type="match status" value="1"/>
</dbReference>
<dbReference type="PROSITE" id="PS50089">
    <property type="entry name" value="ZF_RING_2"/>
    <property type="match status" value="1"/>
</dbReference>
<dbReference type="GO" id="GO:0006513">
    <property type="term" value="P:protein monoubiquitination"/>
    <property type="evidence" value="ECO:0007669"/>
    <property type="project" value="TreeGrafter"/>
</dbReference>
<feature type="compositionally biased region" description="Low complexity" evidence="7">
    <location>
        <begin position="539"/>
        <end position="558"/>
    </location>
</feature>
<evidence type="ECO:0000259" key="9">
    <source>
        <dbReference type="PROSITE" id="PS50119"/>
    </source>
</evidence>
<feature type="domain" description="RING-type" evidence="8">
    <location>
        <begin position="18"/>
        <end position="58"/>
    </location>
</feature>
<feature type="compositionally biased region" description="Polar residues" evidence="7">
    <location>
        <begin position="559"/>
        <end position="570"/>
    </location>
</feature>
<name>A0A9P0GMI9_PHACE</name>
<keyword evidence="2" id="KW-0963">Cytoplasm</keyword>
<reference evidence="11" key="2">
    <citation type="submission" date="2022-10" db="EMBL/GenBank/DDBJ databases">
        <authorList>
            <consortium name="ENA_rothamsted_submissions"/>
            <consortium name="culmorum"/>
            <person name="King R."/>
        </authorList>
    </citation>
    <scope>NUCLEOTIDE SEQUENCE</scope>
</reference>
<dbReference type="InterPro" id="IPR003649">
    <property type="entry name" value="Bbox_C"/>
</dbReference>
<evidence type="ECO:0000256" key="7">
    <source>
        <dbReference type="SAM" id="MobiDB-lite"/>
    </source>
</evidence>
<dbReference type="Pfam" id="PF22486">
    <property type="entry name" value="MATH_2"/>
    <property type="match status" value="1"/>
</dbReference>
<dbReference type="CDD" id="cd19779">
    <property type="entry name" value="Bbox2_TRIM37_C-VIII"/>
    <property type="match status" value="1"/>
</dbReference>
<dbReference type="GO" id="GO:0051865">
    <property type="term" value="P:protein autoubiquitination"/>
    <property type="evidence" value="ECO:0007669"/>
    <property type="project" value="TreeGrafter"/>
</dbReference>
<dbReference type="PANTHER" id="PTHR36754">
    <property type="entry name" value="E3 UBIQUITIN-PROTEIN LIGASE TRIM37"/>
    <property type="match status" value="1"/>
</dbReference>
<feature type="domain" description="MATH" evidence="10">
    <location>
        <begin position="285"/>
        <end position="412"/>
    </location>
</feature>
<evidence type="ECO:0000313" key="11">
    <source>
        <dbReference type="EMBL" id="CAH1117572.1"/>
    </source>
</evidence>
<dbReference type="Pfam" id="PF00643">
    <property type="entry name" value="zf-B_box"/>
    <property type="match status" value="1"/>
</dbReference>
<evidence type="ECO:0000256" key="2">
    <source>
        <dbReference type="ARBA" id="ARBA00022490"/>
    </source>
</evidence>
<dbReference type="SMART" id="SM00061">
    <property type="entry name" value="MATH"/>
    <property type="match status" value="1"/>
</dbReference>
<evidence type="ECO:0000256" key="3">
    <source>
        <dbReference type="ARBA" id="ARBA00022723"/>
    </source>
</evidence>
<dbReference type="Gene3D" id="3.30.40.10">
    <property type="entry name" value="Zinc/RING finger domain, C3HC4 (zinc finger)"/>
    <property type="match status" value="1"/>
</dbReference>
<feature type="domain" description="B box-type" evidence="9">
    <location>
        <begin position="104"/>
        <end position="141"/>
    </location>
</feature>
<dbReference type="GO" id="GO:0016235">
    <property type="term" value="C:aggresome"/>
    <property type="evidence" value="ECO:0007669"/>
    <property type="project" value="TreeGrafter"/>
</dbReference>
<dbReference type="GO" id="GO:0008270">
    <property type="term" value="F:zinc ion binding"/>
    <property type="evidence" value="ECO:0007669"/>
    <property type="project" value="UniProtKB-KW"/>
</dbReference>
<dbReference type="SUPFAM" id="SSF57850">
    <property type="entry name" value="RING/U-box"/>
    <property type="match status" value="1"/>
</dbReference>
<organism evidence="11 12">
    <name type="scientific">Phaedon cochleariae</name>
    <name type="common">Mustard beetle</name>
    <dbReference type="NCBI Taxonomy" id="80249"/>
    <lineage>
        <taxon>Eukaryota</taxon>
        <taxon>Metazoa</taxon>
        <taxon>Ecdysozoa</taxon>
        <taxon>Arthropoda</taxon>
        <taxon>Hexapoda</taxon>
        <taxon>Insecta</taxon>
        <taxon>Pterygota</taxon>
        <taxon>Neoptera</taxon>
        <taxon>Endopterygota</taxon>
        <taxon>Coleoptera</taxon>
        <taxon>Polyphaga</taxon>
        <taxon>Cucujiformia</taxon>
        <taxon>Chrysomeloidea</taxon>
        <taxon>Chrysomelidae</taxon>
        <taxon>Chrysomelinae</taxon>
        <taxon>Chrysomelini</taxon>
        <taxon>Phaedon</taxon>
    </lineage>
</organism>
<dbReference type="EMBL" id="OU896716">
    <property type="protein sequence ID" value="CAH1117572.1"/>
    <property type="molecule type" value="Genomic_DNA"/>
</dbReference>
<dbReference type="InterPro" id="IPR037299">
    <property type="entry name" value="TRIM37_MATH"/>
</dbReference>
<dbReference type="InterPro" id="IPR053003">
    <property type="entry name" value="TRIM_RBCC_E3_ubiq-ligases"/>
</dbReference>
<evidence type="ECO:0000256" key="6">
    <source>
        <dbReference type="PROSITE-ProRule" id="PRU00024"/>
    </source>
</evidence>
<dbReference type="GO" id="GO:0005778">
    <property type="term" value="C:peroxisomal membrane"/>
    <property type="evidence" value="ECO:0007669"/>
    <property type="project" value="TreeGrafter"/>
</dbReference>
<dbReference type="InterPro" id="IPR002083">
    <property type="entry name" value="MATH/TRAF_dom"/>
</dbReference>
<protein>
    <recommendedName>
        <fullName evidence="13">E3 ubiquitin-protein ligase TRIM37</fullName>
    </recommendedName>
</protein>
<gene>
    <name evidence="11" type="ORF">PHAECO_LOCUS1926</name>
</gene>
<accession>A0A9P0GMI9</accession>
<dbReference type="AlphaFoldDB" id="A0A9P0GMI9"/>
<dbReference type="InterPro" id="IPR001841">
    <property type="entry name" value="Znf_RING"/>
</dbReference>
<feature type="compositionally biased region" description="Basic and acidic residues" evidence="7">
    <location>
        <begin position="620"/>
        <end position="641"/>
    </location>
</feature>
<evidence type="ECO:0000259" key="8">
    <source>
        <dbReference type="PROSITE" id="PS50089"/>
    </source>
</evidence>
<dbReference type="PANTHER" id="PTHR36754:SF2">
    <property type="entry name" value="E3 UBIQUITIN-PROTEIN LIGASE TRIM37"/>
    <property type="match status" value="1"/>
</dbReference>